<dbReference type="AlphaFoldDB" id="A0AAV7G418"/>
<reference evidence="1 2" key="1">
    <citation type="journal article" date="2021" name="Hortic Res">
        <title>Chromosome-scale assembly of the Dendrobium chrysotoxum genome enhances the understanding of orchid evolution.</title>
        <authorList>
            <person name="Zhang Y."/>
            <person name="Zhang G.Q."/>
            <person name="Zhang D."/>
            <person name="Liu X.D."/>
            <person name="Xu X.Y."/>
            <person name="Sun W.H."/>
            <person name="Yu X."/>
            <person name="Zhu X."/>
            <person name="Wang Z.W."/>
            <person name="Zhao X."/>
            <person name="Zhong W.Y."/>
            <person name="Chen H."/>
            <person name="Yin W.L."/>
            <person name="Huang T."/>
            <person name="Niu S.C."/>
            <person name="Liu Z.J."/>
        </authorList>
    </citation>
    <scope>NUCLEOTIDE SEQUENCE [LARGE SCALE GENOMIC DNA]</scope>
    <source>
        <strain evidence="1">Lindl</strain>
    </source>
</reference>
<name>A0AAV7G418_DENCH</name>
<protein>
    <submittedName>
        <fullName evidence="1">Uncharacterized protein</fullName>
    </submittedName>
</protein>
<keyword evidence="2" id="KW-1185">Reference proteome</keyword>
<sequence>MEEVMGEGQAKPIKPMINRNDNLGQQLLHKAKKSCKGGYLPGFYREVYSNGLIGTSREDKDLSRIKGFNVCNPDFEWNVEVCCKTTEIFFDEMKLERVEGRGGHKSGDFEQQDPRRLPLSQLLHERGPLRAEANVKVDYVNAVSGTELLNESLSGSEAYKLRDWRNLGEGLVGTQLKNHI</sequence>
<accession>A0AAV7G418</accession>
<evidence type="ECO:0000313" key="2">
    <source>
        <dbReference type="Proteomes" id="UP000775213"/>
    </source>
</evidence>
<organism evidence="1 2">
    <name type="scientific">Dendrobium chrysotoxum</name>
    <name type="common">Orchid</name>
    <dbReference type="NCBI Taxonomy" id="161865"/>
    <lineage>
        <taxon>Eukaryota</taxon>
        <taxon>Viridiplantae</taxon>
        <taxon>Streptophyta</taxon>
        <taxon>Embryophyta</taxon>
        <taxon>Tracheophyta</taxon>
        <taxon>Spermatophyta</taxon>
        <taxon>Magnoliopsida</taxon>
        <taxon>Liliopsida</taxon>
        <taxon>Asparagales</taxon>
        <taxon>Orchidaceae</taxon>
        <taxon>Epidendroideae</taxon>
        <taxon>Malaxideae</taxon>
        <taxon>Dendrobiinae</taxon>
        <taxon>Dendrobium</taxon>
    </lineage>
</organism>
<evidence type="ECO:0000313" key="1">
    <source>
        <dbReference type="EMBL" id="KAH0456599.1"/>
    </source>
</evidence>
<proteinExistence type="predicted"/>
<comment type="caution">
    <text evidence="1">The sequence shown here is derived from an EMBL/GenBank/DDBJ whole genome shotgun (WGS) entry which is preliminary data.</text>
</comment>
<dbReference type="Proteomes" id="UP000775213">
    <property type="component" value="Unassembled WGS sequence"/>
</dbReference>
<dbReference type="EMBL" id="JAGFBR010000013">
    <property type="protein sequence ID" value="KAH0456599.1"/>
    <property type="molecule type" value="Genomic_DNA"/>
</dbReference>
<gene>
    <name evidence="1" type="ORF">IEQ34_014506</name>
</gene>